<dbReference type="OrthoDB" id="977000at2"/>
<evidence type="ECO:0000256" key="5">
    <source>
        <dbReference type="ARBA" id="ARBA00023012"/>
    </source>
</evidence>
<dbReference type="RefSeq" id="WP_115124554.1">
    <property type="nucleotide sequence ID" value="NZ_QRAO01000006.1"/>
</dbReference>
<keyword evidence="7" id="KW-0472">Membrane</keyword>
<evidence type="ECO:0000256" key="4">
    <source>
        <dbReference type="ARBA" id="ARBA00022777"/>
    </source>
</evidence>
<dbReference type="Pfam" id="PF13181">
    <property type="entry name" value="TPR_8"/>
    <property type="match status" value="1"/>
</dbReference>
<keyword evidence="7" id="KW-1133">Transmembrane helix</keyword>
<evidence type="ECO:0000256" key="3">
    <source>
        <dbReference type="ARBA" id="ARBA00022679"/>
    </source>
</evidence>
<feature type="repeat" description="TPR" evidence="6">
    <location>
        <begin position="197"/>
        <end position="230"/>
    </location>
</feature>
<evidence type="ECO:0000313" key="8">
    <source>
        <dbReference type="EMBL" id="RDK83832.1"/>
    </source>
</evidence>
<sequence>MLLKKNVLVCALLVTQLLVGQETPVKNLKEKLATATDQEKISIYFDLYQSNIPLDEALEYIQKGIALAKRKKLDSLHSLYFFAAQGNYYKTEFKTGKKYATLSLNIAPHDEFKARCYNLLGAFCEALSQEDSAFYYYDEALEKIANDTSKKALAIKAIVKNNQANFYFKKGKFHLAIKDYLDSNKISSSLGDADNEFNALNNLGTCFKELEEYEEAKFYFEKALRVNISEDRNILKNVVEIGLGDTEVKMGNYDRGIKLLLNAEKKLEGSSYEIYLSVAYQALSEAYLIDNTEKALHYSKKTISKIKEINNPYVAAGIYTTNGLLHFKKKDYHNALASLMKAKEIARENEHNDLLYEIFLAEYEIYKIQKKATLALQHYEVAMAYKDTLFSIEKNKQITDANTRYKTKQKENQILQLKQKEAQQKLVLEKERTTKVVFAVATITALLLLAGIYYFNQQQKKQDARETALREKQMAQETQLQVTFAREKEKDKIALTLHGQHAKDLELIAAGLQNNNQPIWAEKISQIKDKIKDLAYKVQSVPFSESPFKDQVLNLAADDRLARTQVTFTGLKDIDWKQIAEPIKRNLLFAIKENISNIYNHSQATRVDFNFEKKDGVLFVSMKDNGKGFSTEDVKKGIGLRDIKLKMDEINGDVTIESQSEKGTKILFNIILT</sequence>
<dbReference type="GO" id="GO:0000160">
    <property type="term" value="P:phosphorelay signal transduction system"/>
    <property type="evidence" value="ECO:0007669"/>
    <property type="project" value="UniProtKB-KW"/>
</dbReference>
<proteinExistence type="predicted"/>
<dbReference type="InterPro" id="IPR050482">
    <property type="entry name" value="Sensor_HK_TwoCompSys"/>
</dbReference>
<comment type="catalytic activity">
    <reaction evidence="1">
        <text>ATP + protein L-histidine = ADP + protein N-phospho-L-histidine.</text>
        <dbReference type="EC" id="2.7.13.3"/>
    </reaction>
</comment>
<name>A0A370Q642_9FLAO</name>
<evidence type="ECO:0000256" key="1">
    <source>
        <dbReference type="ARBA" id="ARBA00000085"/>
    </source>
</evidence>
<evidence type="ECO:0000256" key="6">
    <source>
        <dbReference type="PROSITE-ProRule" id="PRU00339"/>
    </source>
</evidence>
<dbReference type="InterPro" id="IPR011990">
    <property type="entry name" value="TPR-like_helical_dom_sf"/>
</dbReference>
<protein>
    <recommendedName>
        <fullName evidence="2">histidine kinase</fullName>
        <ecNumber evidence="2">2.7.13.3</ecNumber>
    </recommendedName>
</protein>
<feature type="transmembrane region" description="Helical" evidence="7">
    <location>
        <begin position="436"/>
        <end position="455"/>
    </location>
</feature>
<evidence type="ECO:0000256" key="2">
    <source>
        <dbReference type="ARBA" id="ARBA00012438"/>
    </source>
</evidence>
<dbReference type="AlphaFoldDB" id="A0A370Q642"/>
<dbReference type="PANTHER" id="PTHR24421">
    <property type="entry name" value="NITRATE/NITRITE SENSOR PROTEIN NARX-RELATED"/>
    <property type="match status" value="1"/>
</dbReference>
<keyword evidence="5" id="KW-0902">Two-component regulatory system</keyword>
<evidence type="ECO:0000313" key="9">
    <source>
        <dbReference type="Proteomes" id="UP000255317"/>
    </source>
</evidence>
<dbReference type="EMBL" id="QRAO01000006">
    <property type="protein sequence ID" value="RDK83832.1"/>
    <property type="molecule type" value="Genomic_DNA"/>
</dbReference>
<dbReference type="PANTHER" id="PTHR24421:SF10">
    <property type="entry name" value="NITRATE_NITRITE SENSOR PROTEIN NARQ"/>
    <property type="match status" value="1"/>
</dbReference>
<gene>
    <name evidence="8" type="ORF">C8D94_10645</name>
</gene>
<dbReference type="Gene3D" id="1.25.40.10">
    <property type="entry name" value="Tetratricopeptide repeat domain"/>
    <property type="match status" value="2"/>
</dbReference>
<evidence type="ECO:0000256" key="7">
    <source>
        <dbReference type="SAM" id="Phobius"/>
    </source>
</evidence>
<comment type="caution">
    <text evidence="8">The sequence shown here is derived from an EMBL/GenBank/DDBJ whole genome shotgun (WGS) entry which is preliminary data.</text>
</comment>
<reference evidence="8 9" key="1">
    <citation type="submission" date="2018-07" db="EMBL/GenBank/DDBJ databases">
        <title>Genomic Encyclopedia of Type Strains, Phase IV (KMG-IV): sequencing the most valuable type-strain genomes for metagenomic binning, comparative biology and taxonomic classification.</title>
        <authorList>
            <person name="Goeker M."/>
        </authorList>
    </citation>
    <scope>NUCLEOTIDE SEQUENCE [LARGE SCALE GENOMIC DNA]</scope>
    <source>
        <strain evidence="8 9">DSM 101478</strain>
    </source>
</reference>
<dbReference type="InterPro" id="IPR036890">
    <property type="entry name" value="HATPase_C_sf"/>
</dbReference>
<accession>A0A370Q642</accession>
<keyword evidence="6" id="KW-0802">TPR repeat</keyword>
<dbReference type="SMART" id="SM00028">
    <property type="entry name" value="TPR"/>
    <property type="match status" value="4"/>
</dbReference>
<dbReference type="Proteomes" id="UP000255317">
    <property type="component" value="Unassembled WGS sequence"/>
</dbReference>
<organism evidence="8 9">
    <name type="scientific">Marinirhabdus gelatinilytica</name>
    <dbReference type="NCBI Taxonomy" id="1703343"/>
    <lineage>
        <taxon>Bacteria</taxon>
        <taxon>Pseudomonadati</taxon>
        <taxon>Bacteroidota</taxon>
        <taxon>Flavobacteriia</taxon>
        <taxon>Flavobacteriales</taxon>
        <taxon>Flavobacteriaceae</taxon>
    </lineage>
</organism>
<keyword evidence="3" id="KW-0808">Transferase</keyword>
<dbReference type="EC" id="2.7.13.3" evidence="2"/>
<keyword evidence="4 8" id="KW-0418">Kinase</keyword>
<keyword evidence="7" id="KW-0812">Transmembrane</keyword>
<dbReference type="Pfam" id="PF13424">
    <property type="entry name" value="TPR_12"/>
    <property type="match status" value="1"/>
</dbReference>
<dbReference type="GO" id="GO:0004673">
    <property type="term" value="F:protein histidine kinase activity"/>
    <property type="evidence" value="ECO:0007669"/>
    <property type="project" value="UniProtKB-EC"/>
</dbReference>
<dbReference type="Gene3D" id="3.30.565.10">
    <property type="entry name" value="Histidine kinase-like ATPase, C-terminal domain"/>
    <property type="match status" value="1"/>
</dbReference>
<dbReference type="InterPro" id="IPR019734">
    <property type="entry name" value="TPR_rpt"/>
</dbReference>
<dbReference type="PROSITE" id="PS50005">
    <property type="entry name" value="TPR"/>
    <property type="match status" value="1"/>
</dbReference>
<dbReference type="SUPFAM" id="SSF55874">
    <property type="entry name" value="ATPase domain of HSP90 chaperone/DNA topoisomerase II/histidine kinase"/>
    <property type="match status" value="1"/>
</dbReference>
<dbReference type="SUPFAM" id="SSF48452">
    <property type="entry name" value="TPR-like"/>
    <property type="match status" value="2"/>
</dbReference>
<keyword evidence="9" id="KW-1185">Reference proteome</keyword>